<dbReference type="OrthoDB" id="8476780at2"/>
<organism evidence="1 2">
    <name type="scientific">Sorangium cellulosum</name>
    <name type="common">Polyangium cellulosum</name>
    <dbReference type="NCBI Taxonomy" id="56"/>
    <lineage>
        <taxon>Bacteria</taxon>
        <taxon>Pseudomonadati</taxon>
        <taxon>Myxococcota</taxon>
        <taxon>Polyangia</taxon>
        <taxon>Polyangiales</taxon>
        <taxon>Polyangiaceae</taxon>
        <taxon>Sorangium</taxon>
    </lineage>
</organism>
<evidence type="ECO:0000313" key="2">
    <source>
        <dbReference type="Proteomes" id="UP000238348"/>
    </source>
</evidence>
<sequence length="844" mass="91975">MPVYELSVDGALVREAEKVVSLAGREYPTLVMRWESRLFDQPWLTTLVLDYVIALPPLIVAQATFNEVRLAAFTGRAGTKFLYFGTEMSASVPRIAPEMENTISPAELYQEFRLDEQTCPIPYLKLIQVSPRIYGEGLQNYYSPPIKVERFDGVVSAEHVADFFPKIVANLDPVKGTTLVDPAQGMWTGARFLGATAIAIVRQGRVVGLHRRTGKTDKDPVPPEVKRRDPRLDVRSDWVAVDVGAASTVVAVRGERGGAEFVRIGADAPIRVSADNENPSEIAFEALGRTTKAWRDRVILPMTRWGDVLVGHAARDMRLRPGPDHHARAAASLPALTLLRERTERGEPFRLRGRSDPDTTEALKRPAPPIIDEEGIGAHDPFDPIELYAYYVGLHLNQRSRGLTTRYAITMPAGWSPERRASVLVAFRRGLFRSLPAGFCEYHDLDSLQVVDAGPSAVAYAVQAFRTFGIQPRDGAVPFCAVDAGASETGITFGIFRSAKAHEAEQGLERVVEYLEPASIPWLGGERLLHRLAYRVYMASQDAMRERRIPFERPPEEGAPGGADELFAPSPEARANTWALKEVVRPLLEQGPSAPIEEGIALVGLDGAPAVTPLSVDRGALGGAIEAWFREAADVFMQHLGGAVAKIGREPDPYVGLRILLGGRLAMNPRFAELLSGALPAGVQVHRFKEPDKANLGAPTVKMATALGALSLRYDRIGATIRAEKRDAFRYRVGRARHGQLADVLDPSVDYDAWREAGACLKPQVEILFMPAEDEGEVAADDPRVRRAACALGQGAVGQRLYVRAVAPARVEVSAGPPGGEPGKNGVPCWTIHLETGVAEKTGG</sequence>
<dbReference type="EMBL" id="CP012673">
    <property type="protein sequence ID" value="AUX43294.1"/>
    <property type="molecule type" value="Genomic_DNA"/>
</dbReference>
<dbReference type="AlphaFoldDB" id="A0A2L0EVG5"/>
<gene>
    <name evidence="1" type="ORF">SOCE26_047380</name>
</gene>
<name>A0A2L0EVG5_SORCE</name>
<dbReference type="Proteomes" id="UP000238348">
    <property type="component" value="Chromosome"/>
</dbReference>
<proteinExistence type="predicted"/>
<reference evidence="1 2" key="1">
    <citation type="submission" date="2015-09" db="EMBL/GenBank/DDBJ databases">
        <title>Sorangium comparison.</title>
        <authorList>
            <person name="Zaburannyi N."/>
            <person name="Bunk B."/>
            <person name="Overmann J."/>
            <person name="Mueller R."/>
        </authorList>
    </citation>
    <scope>NUCLEOTIDE SEQUENCE [LARGE SCALE GENOMIC DNA]</scope>
    <source>
        <strain evidence="1 2">So ce26</strain>
    </source>
</reference>
<evidence type="ECO:0000313" key="1">
    <source>
        <dbReference type="EMBL" id="AUX43294.1"/>
    </source>
</evidence>
<accession>A0A2L0EVG5</accession>
<protein>
    <submittedName>
        <fullName evidence="1">Uncharacterized protein</fullName>
    </submittedName>
</protein>